<evidence type="ECO:0008006" key="4">
    <source>
        <dbReference type="Google" id="ProtNLM"/>
    </source>
</evidence>
<dbReference type="STRING" id="993073.AS029_02700"/>
<dbReference type="RefSeq" id="WP_058231029.1">
    <property type="nucleotide sequence ID" value="NZ_FMYG01000001.1"/>
</dbReference>
<dbReference type="InterPro" id="IPR021354">
    <property type="entry name" value="DUF2975"/>
</dbReference>
<dbReference type="OrthoDB" id="3240470at2"/>
<keyword evidence="1" id="KW-0812">Transmembrane</keyword>
<dbReference type="EMBL" id="FMYG01000001">
    <property type="protein sequence ID" value="SDB86486.1"/>
    <property type="molecule type" value="Genomic_DNA"/>
</dbReference>
<keyword evidence="1" id="KW-1133">Transmembrane helix</keyword>
<evidence type="ECO:0000313" key="2">
    <source>
        <dbReference type="EMBL" id="SDB86486.1"/>
    </source>
</evidence>
<protein>
    <recommendedName>
        <fullName evidence="4">DUF2975 domain-containing protein</fullName>
    </recommendedName>
</protein>
<keyword evidence="1" id="KW-0472">Membrane</keyword>
<organism evidence="2 3">
    <name type="scientific">Microbacterium enclense</name>
    <dbReference type="NCBI Taxonomy" id="993073"/>
    <lineage>
        <taxon>Bacteria</taxon>
        <taxon>Bacillati</taxon>
        <taxon>Actinomycetota</taxon>
        <taxon>Actinomycetes</taxon>
        <taxon>Micrococcales</taxon>
        <taxon>Microbacteriaceae</taxon>
        <taxon>Microbacterium</taxon>
    </lineage>
</organism>
<dbReference type="AlphaFoldDB" id="A0A1G6GZF0"/>
<name>A0A1G6GZF0_9MICO</name>
<feature type="transmembrane region" description="Helical" evidence="1">
    <location>
        <begin position="114"/>
        <end position="133"/>
    </location>
</feature>
<feature type="transmembrane region" description="Helical" evidence="1">
    <location>
        <begin position="12"/>
        <end position="32"/>
    </location>
</feature>
<feature type="transmembrane region" description="Helical" evidence="1">
    <location>
        <begin position="44"/>
        <end position="68"/>
    </location>
</feature>
<dbReference type="Proteomes" id="UP000183203">
    <property type="component" value="Unassembled WGS sequence"/>
</dbReference>
<feature type="transmembrane region" description="Helical" evidence="1">
    <location>
        <begin position="88"/>
        <end position="108"/>
    </location>
</feature>
<accession>A0A1G6GZF0</accession>
<sequence length="161" mass="16428">MSPLLTRAAQAAIAVALLGSVVVQAMILPAIYRDLADAPPAARATFVGLLGLGILALQVFAVCVWRLLSKVRTGSVFAEAAFRDVDVITWSLVAVAAVLVAVGLLLASGDVAPGVVGLIGGAAVVIGGVALLVRVMKGLLRQAIAREREVVGLRAELGEVI</sequence>
<proteinExistence type="predicted"/>
<evidence type="ECO:0000313" key="3">
    <source>
        <dbReference type="Proteomes" id="UP000183203"/>
    </source>
</evidence>
<reference evidence="2 3" key="1">
    <citation type="submission" date="2016-09" db="EMBL/GenBank/DDBJ databases">
        <authorList>
            <person name="Capua I."/>
            <person name="De Benedictis P."/>
            <person name="Joannis T."/>
            <person name="Lombin L.H."/>
            <person name="Cattoli G."/>
        </authorList>
    </citation>
    <scope>NUCLEOTIDE SEQUENCE [LARGE SCALE GENOMIC DNA]</scope>
    <source>
        <strain evidence="2 3">NIO-1002</strain>
    </source>
</reference>
<evidence type="ECO:0000256" key="1">
    <source>
        <dbReference type="SAM" id="Phobius"/>
    </source>
</evidence>
<dbReference type="Pfam" id="PF11188">
    <property type="entry name" value="DUF2975"/>
    <property type="match status" value="1"/>
</dbReference>
<gene>
    <name evidence="2" type="ORF">SAMN05216418_0783</name>
</gene>